<evidence type="ECO:0000313" key="1">
    <source>
        <dbReference type="EMBL" id="KOC58600.1"/>
    </source>
</evidence>
<sequence length="57" mass="6306">KPTYEGLSSYELLERCVGANTQNSNESLNSLIWSFAPKHIHSGPKTIQIGSGNWTKD</sequence>
<dbReference type="Proteomes" id="UP000053825">
    <property type="component" value="Unassembled WGS sequence"/>
</dbReference>
<accession>A0A0L7QJ55</accession>
<evidence type="ECO:0000313" key="2">
    <source>
        <dbReference type="Proteomes" id="UP000053825"/>
    </source>
</evidence>
<protein>
    <submittedName>
        <fullName evidence="1">Uncharacterized protein</fullName>
    </submittedName>
</protein>
<reference evidence="1 2" key="1">
    <citation type="submission" date="2015-07" db="EMBL/GenBank/DDBJ databases">
        <title>The genome of Habropoda laboriosa.</title>
        <authorList>
            <person name="Pan H."/>
            <person name="Kapheim K."/>
        </authorList>
    </citation>
    <scope>NUCLEOTIDE SEQUENCE [LARGE SCALE GENOMIC DNA]</scope>
    <source>
        <strain evidence="1">0110345459</strain>
    </source>
</reference>
<dbReference type="AlphaFoldDB" id="A0A0L7QJ55"/>
<dbReference type="EMBL" id="KQ415340">
    <property type="protein sequence ID" value="KOC58600.1"/>
    <property type="molecule type" value="Genomic_DNA"/>
</dbReference>
<name>A0A0L7QJ55_9HYME</name>
<organism evidence="1 2">
    <name type="scientific">Habropoda laboriosa</name>
    <dbReference type="NCBI Taxonomy" id="597456"/>
    <lineage>
        <taxon>Eukaryota</taxon>
        <taxon>Metazoa</taxon>
        <taxon>Ecdysozoa</taxon>
        <taxon>Arthropoda</taxon>
        <taxon>Hexapoda</taxon>
        <taxon>Insecta</taxon>
        <taxon>Pterygota</taxon>
        <taxon>Neoptera</taxon>
        <taxon>Endopterygota</taxon>
        <taxon>Hymenoptera</taxon>
        <taxon>Apocrita</taxon>
        <taxon>Aculeata</taxon>
        <taxon>Apoidea</taxon>
        <taxon>Anthophila</taxon>
        <taxon>Apidae</taxon>
        <taxon>Habropoda</taxon>
    </lineage>
</organism>
<proteinExistence type="predicted"/>
<gene>
    <name evidence="1" type="ORF">WH47_06860</name>
</gene>
<feature type="non-terminal residue" evidence="1">
    <location>
        <position position="1"/>
    </location>
</feature>
<keyword evidence="2" id="KW-1185">Reference proteome</keyword>